<evidence type="ECO:0000256" key="3">
    <source>
        <dbReference type="ARBA" id="ARBA00022490"/>
    </source>
</evidence>
<evidence type="ECO:0000259" key="8">
    <source>
        <dbReference type="Pfam" id="PF22544"/>
    </source>
</evidence>
<keyword evidence="6" id="KW-0175">Coiled coil</keyword>
<dbReference type="Pfam" id="PF22544">
    <property type="entry name" value="HYDIN_VesB_CFA65-like_Ig"/>
    <property type="match status" value="1"/>
</dbReference>
<dbReference type="EMBL" id="JAANHZ010000793">
    <property type="protein sequence ID" value="KAG5306971.1"/>
    <property type="molecule type" value="Genomic_DNA"/>
</dbReference>
<evidence type="ECO:0000259" key="9">
    <source>
        <dbReference type="Pfam" id="PF23277"/>
    </source>
</evidence>
<evidence type="ECO:0000256" key="4">
    <source>
        <dbReference type="ARBA" id="ARBA00023069"/>
    </source>
</evidence>
<feature type="region of interest" description="Disordered" evidence="7">
    <location>
        <begin position="2038"/>
        <end position="2065"/>
    </location>
</feature>
<evidence type="ECO:0000256" key="7">
    <source>
        <dbReference type="SAM" id="MobiDB-lite"/>
    </source>
</evidence>
<reference evidence="10" key="1">
    <citation type="submission" date="2020-02" db="EMBL/GenBank/DDBJ databases">
        <title>Relaxed selection underlies rapid genomic changes in the transitions from sociality to social parasitism in ants.</title>
        <authorList>
            <person name="Bi X."/>
        </authorList>
    </citation>
    <scope>NUCLEOTIDE SEQUENCE</scope>
    <source>
        <strain evidence="10">BGI-DK2013a</strain>
        <tissue evidence="10">Whole body</tissue>
    </source>
</reference>
<dbReference type="InterPro" id="IPR053879">
    <property type="entry name" value="HYDIN_VesB_CFA65-like_Ig"/>
</dbReference>
<feature type="domain" description="Deleted in lung and esophageal cancer protein 1 Ig-like" evidence="9">
    <location>
        <begin position="78"/>
        <end position="176"/>
    </location>
</feature>
<dbReference type="Pfam" id="PF23277">
    <property type="entry name" value="Ig_Dlec1_1"/>
    <property type="match status" value="1"/>
</dbReference>
<evidence type="ECO:0000256" key="5">
    <source>
        <dbReference type="ARBA" id="ARBA00023273"/>
    </source>
</evidence>
<dbReference type="InterPro" id="IPR033305">
    <property type="entry name" value="Hydin-like"/>
</dbReference>
<comment type="caution">
    <text evidence="10">The sequence shown here is derived from an EMBL/GenBank/DDBJ whole genome shotgun (WGS) entry which is preliminary data.</text>
</comment>
<gene>
    <name evidence="10" type="primary">Hydin</name>
    <name evidence="10" type="ORF">G6Z75_0000023</name>
</gene>
<dbReference type="GO" id="GO:1904158">
    <property type="term" value="P:axonemal central apparatus assembly"/>
    <property type="evidence" value="ECO:0007669"/>
    <property type="project" value="TreeGrafter"/>
</dbReference>
<evidence type="ECO:0000256" key="1">
    <source>
        <dbReference type="ARBA" id="ARBA00004138"/>
    </source>
</evidence>
<protein>
    <submittedName>
        <fullName evidence="10">HYDIN protein</fullName>
    </submittedName>
</protein>
<evidence type="ECO:0000313" key="10">
    <source>
        <dbReference type="EMBL" id="KAG5306971.1"/>
    </source>
</evidence>
<feature type="domain" description="HYDIN/VesB/CFA65-like Ig-like" evidence="8">
    <location>
        <begin position="203"/>
        <end position="293"/>
    </location>
</feature>
<name>A0A836E9X6_9HYME</name>
<dbReference type="InterPro" id="IPR013783">
    <property type="entry name" value="Ig-like_fold"/>
</dbReference>
<feature type="non-terminal residue" evidence="10">
    <location>
        <position position="1"/>
    </location>
</feature>
<keyword evidence="11" id="KW-1185">Reference proteome</keyword>
<dbReference type="Proteomes" id="UP000667349">
    <property type="component" value="Unassembled WGS sequence"/>
</dbReference>
<evidence type="ECO:0000256" key="6">
    <source>
        <dbReference type="SAM" id="Coils"/>
    </source>
</evidence>
<accession>A0A836E9X6</accession>
<organism evidence="10 11">
    <name type="scientific">Acromyrmex insinuator</name>
    <dbReference type="NCBI Taxonomy" id="230686"/>
    <lineage>
        <taxon>Eukaryota</taxon>
        <taxon>Metazoa</taxon>
        <taxon>Ecdysozoa</taxon>
        <taxon>Arthropoda</taxon>
        <taxon>Hexapoda</taxon>
        <taxon>Insecta</taxon>
        <taxon>Pterygota</taxon>
        <taxon>Neoptera</taxon>
        <taxon>Endopterygota</taxon>
        <taxon>Hymenoptera</taxon>
        <taxon>Apocrita</taxon>
        <taxon>Aculeata</taxon>
        <taxon>Formicoidea</taxon>
        <taxon>Formicidae</taxon>
        <taxon>Myrmicinae</taxon>
        <taxon>Acromyrmex</taxon>
    </lineage>
</organism>
<dbReference type="PANTHER" id="PTHR23053">
    <property type="entry name" value="DLEC1 DELETED IN LUNG AND ESOPHAGEAL CANCER 1"/>
    <property type="match status" value="1"/>
</dbReference>
<proteinExistence type="predicted"/>
<evidence type="ECO:0000256" key="2">
    <source>
        <dbReference type="ARBA" id="ARBA00004496"/>
    </source>
</evidence>
<keyword evidence="3" id="KW-0963">Cytoplasm</keyword>
<dbReference type="PANTHER" id="PTHR23053:SF0">
    <property type="entry name" value="HYDROCEPHALUS-INDUCING PROTEIN HOMOLOG"/>
    <property type="match status" value="1"/>
</dbReference>
<evidence type="ECO:0000313" key="11">
    <source>
        <dbReference type="Proteomes" id="UP000667349"/>
    </source>
</evidence>
<dbReference type="InterPro" id="IPR059041">
    <property type="entry name" value="Ig_DLEC1_1"/>
</dbReference>
<feature type="non-terminal residue" evidence="10">
    <location>
        <position position="5020"/>
    </location>
</feature>
<comment type="subcellular location">
    <subcellularLocation>
        <location evidence="1">Cell projection</location>
        <location evidence="1">Cilium</location>
    </subcellularLocation>
    <subcellularLocation>
        <location evidence="2">Cytoplasm</location>
    </subcellularLocation>
</comment>
<keyword evidence="5" id="KW-0966">Cell projection</keyword>
<feature type="coiled-coil region" evidence="6">
    <location>
        <begin position="2188"/>
        <end position="2253"/>
    </location>
</feature>
<keyword evidence="4" id="KW-0969">Cilium</keyword>
<sequence length="5020" mass="575613">MDDREKDLVTYYPIKHNSVEIFATIIGKSRDQMECSMTPSEYIKQMLMCTQERINYLLKPGRNINIQSLYYNCGSHYFKVSPSIVLFQRFVPGNLYNMTLTIQNLTKMSRSLKLSRDPDPFFSVEYRGSNYSTMIAPGLVQIYNVRFSPSEKRDYEYYIKFISDIEVFMVPVIGEKGNYIIITYGHVTQNNADYIVLAIGLRPILDIPDQIEIPATAVKIPSSKTILVRNIGDAPAIFNFCSESSCFSIEPSKGILGEEEMMQLTANFLSKKSGDFEANVLLNYESGEKLCLMLRSSAINCTIRIDRHSVRMEDTYLGLSRSKVLTIHNRSDYVVKFQWMRFKDNDTDVQRKEEYKKIFQLVHRVEVVRCVNLVHYNICLPDIHELVCQRIYTDEIASLTNEDFRYNHTSFLLIPEKYHSKIIYIYIYICFQEGEIWPQSSADITVIFRAMEVGEISSVAYLEVMGREDRIPLRLLILRPVGSLHGTGKGPVLHLNVITIDLSNIFLCSVHNYEIVAANHGHICGTLIYKERPTDFGGTISITPNARMGCVICPTLHFDKHTLDFDETALGFIKKQEINLHNLSLVPVTFGVTIMEDGDQIPLTYEEFATSKVKPSFPTNPREFTVIPQKGVVQAHSSLKLKVSYIANVVRTGRTNMRVDMCDSDSNPIILPLSFCGAIPSLSIKPTEINIRFSFINFPYSRSINVENDSNLDGYFYIVPQTISKNTLIVYSLSSCQGFLKARQSKTIDITIITKKLGRQTTTLNMLTMGEQAPVTSCVIICNGQGPVISVQPICLNFGEIQVLQDKVMSFNIINDSPIPAQFKLTSNNRQNLSLPITIKNFGTRHCYIILSNDPEVRIQKSQTWPKKFQIEPSTVEVPADGSNIVQCKICWNINEILTEDWYIFEQIFGQGKRKLIGTSTFKATFTEPRIAFNKRELTFCIDICPEGEKLQQIDKLMVTNQSRMSLNVLLYIDAPFYLMNNKKKFVHKKKIVLIDGTTTMIPVKFSPHIKLDYPYSRHYNGVLWFEYEEHPIKNKIQCKGAVNFPNIILHCKDLIINSILSSTAKKTLRMTNNGPIPVIYKFLWAGESIEIERGAHDNSTNHLQLQINAENNKFNPRSYNIKKKSETIFQEIEKKNKILELSISTSYDLLSELQEASDSKNLLMQIRSETLDETLEKLKSIFMSTTKTSYLRCLDDPEILPHIDSNFEPLMKEPLDDILDIIPHEGVLVPFSSQYVSFIFHASEPMQLKVVALCDVLQGPTETVNVFASADVIRYSVDKQIIDFGQQLFGELCRSSFTLQNHSMICMDYKINKRNLIFETSNLDSTIGVLTIEPNKGSIDPLSSLKITIELQPMLLGAFEIEFELQVTRVDPLIITTKGVTSYPQIYPCISRDIFKPVKLGYRAIQLLTPNFITMKMIERFNAYDGWDLISYAEIFPSIIDIEMSIDRLLATRLIEENAILIKHPISHKNAIPFLYTPKYIIDMGYIAIDVKTCYSTTVVNYGPWNAEVTMKKLEKKQLENSGILVQFEKSTLTVGKTTCLTVTWQPTTIKYCERSTREQHTIYLEVSRGSIIPIIIKSIITYPFITVNTKLLNFQNVIVGECLMMNVLVKNEGFINCYWEANILTRKKYEDCPFYINYKSNLLMPGHSDIINVYFKPRKTCRMEANLKIIVKMGLETQVVTLLGHGIEYKLRISDLDISFPPTVIFTEVLEKTFTIENKCNYPVEFFWHHLDSLFLEEERIAEALTRYYGVKEILLPPRKLGERMPSSLMEFYNSLKNDKLLNVERKNRIRARKKSSSTSRLFVQQFSNQQSSKTNLQKDFNIDRRKQKKSIGYSSTSTDTAKRDCPPMSIFSELDFPREAPILSTNDPKELHNLLLCYIEILHKDPSFCKRIKDPVKELFDSYEKSILELDSSQPAKKVCILFHGAPFTGNFALKKNEQNVCLLNCITLDYQETACRSAKALQVPLLCIDNVIIEGIALGDSWVSIKLRQIIDDAYQEYLSSFERYKDDLEIKLWAAKKTDVEIAENDHETIAKKEEIKPKQTTESPKTIKSDSKTIAVDENSESDTSLQKLIILFETEFAKLPREQDLKFLDPISLYEYKIQTILLLQKMFPHYATIESKVNEKDQNDTFLGIEIDLLIEVLKERWYLTQYSLFITFLNSIDTYIQKMEELRKLERLNFYVNCLNKVNKLAEEVAKKIQEIDEMSLSEYELLPEEDKKFYLESTLPIKKEEALQRRIQFSQQMIELRKKKFLIDNTHSTKFFFSQQVSNAQIIKNKKVNEKAKNEKISSEEEKSQISKTLTLMKESQEHKELEISERQEISEELNTIADAMNDYYSHLSAIENVIQNWDPLKKDALFTSKDEDLKTNKLIDTKNNNSDISKEIYKNGFHTWYVNSTDPWNRVMYDVIVNQIRENDLAKKALLTKMPILDLESKKYYILKPRDIKKRDIGNRAFQIVSLSTLSSIIMESNSSHTNIISKQENFVKNTKRKERIFNKNKDSLIASLNASTVDSTDINEPSINTIFEKVLKPRWILQPNEIQKFKIRYQPEEVGTHRQTYALSVLDGNEITYDINVSVVTDVPRLDMNPNTIFSKIKETKVNNIIDPTYFSDVDIFDFGSLLVYQKDKSAHRREAKFKFCNVSKIDAEAGQCELLKISAGVTKLGSFTDKLYICITDNPHIESIELQCNGSKLDIELEDKQLSFGHVFLHRKNCLTSCIQNRSPIEIFWQLEPNEPLDPQISITPTKGIIKTYSDKTVEFCYHANKIGMIEESLTFKFFFYEDDTEPIFIETITLFGETYDVAVDINYANPIDLKYVKVGFPTSANFTMSNRGNHEVKYAILLEKQNKLAKIAPNLSLKLNEEIKINPASGSIQPKEEVIIQVTFVPNNEITLKECPILRCHLLDMNKEAAVIAEFPLTVSLIAYYTKFRIYPYNEINFCSLGICTKKTLYLNVENVGEFPLHYSIVTPVKHPFIAYMSENVIKNNDDKSTDTSMRKDKSQIKDLDDKKTQECITMLKIGPFTVTKTEGDLQPGEIDIVAIECYPEFVGSEEEDIIILVPDSAPEDRNGKLIKLSVNSCIPSVNLQDLDTIFHENHIVNHIEDFICSKEIGTHTIFARQEKCLYFRYVSVFHTHTAYFVLCNQNVIPADVKLTLLTDSFTPKTMRPDTFVLIPERERIQPMSHKRFAISFNPTFIETCYAIFDVAVELPPHLKDEKFFVKLVGQACVPEVTIIEPPSTKRERTVLNFGRTLVGESNGKKFAIKNIGVIPTKVIIEIIEDPNFHFTLNICEDTRNLSMSNDRCIVIRLIPEETVSLEVKFTPREIGKYKSQVQLFITDNPYENLTIDLKSETYAELIVLDGLELANTKLKSVDEKKESNAKLRRSSKSNSTTKVSTPPTLPVSLIYVLDYGYCFVNKIYRKSFKVVNKSINQYLRFQWSAHPNVVFTPSIGHLKPLTCKEIVATFLSSEPTIYIDTCLECTVCAIELANSVKESSWDDRETQVRWETINSDAKEPNAEIAKKIIEPVNEPKHEIVPGTTKCIQVLLNAIVAFSKYSCSVKEINFKNTLMFQTSEHSFIFANTGAVDVEYTWQINMDEQYPVRSIANYSQATSRSQKDNVQFKATSLMSHELSHQRDNPNFDKSVKSNHNFVEVKPTVRCSPSDLFSSTAGLTERTSDSWLESDDLPFEIYPEKGILSPGESVECVLRFSPMDVFDYKAYLTCKMENLELPELIIPIVGRSLLPYCHFDIPESDYLSSDRRDMKLPGPIGYQPDDNSLPEGTRVIELEVIGISGSHIKKFRMINPTSDDYHFIWEDRTRHVEDEISKFHCALPEGIAERGKQVDFAFTFLAENIGTFESFWLFRVEKYNLEYLFLFVATVREPSVCCSRVHLKMRPTIMGINVRESISIINKEEFQIPFQITRDSLYSEGRLQYLKITPINGTLPAKGEQIFWVEYQPTLVGEFQFSVKCIIKRMKAPLTIFVTTTTYDIIVSVTYVDQNRQIVQLNQDKENIIDCGKLLLKAPVTVVFEIINSSKMTFYYSWDLGMTSEIISRNMYTIAMPQKQDHVLSKSRSICSLIVTALQKTVIKNHPILLKISRGPTYRLILKATANKPILEFSFNYYDFGPCYIRDVSTIPYRVDLRITNSDDVSYILECKFEEKPHISVNLDALSETIVARSSIIIPITFRPLEQVHYRDDLHFIINSTIEKKITVTGEGIIYKIRLVNPRDKSVDLGSLPLNKTTSRKVPVINDGRAALELKFDLMKNLPGYDLFHERVQNCSLIDQENSKMNHTQASITETKRSNVFDETLQTEPNLSQVLEIEPAESIVLQPGKIANIVVKYKPIHRMHPFVIKVAFQTNSTIQPLFILRGSCIGAEFHLNRTYVPFGIVVQGCLSEAKIVLLNTGDIGARFKWNTLKLPEDFNITPATGYCSPGMDINFVVSFQPIRHDSLIEGNVSVYNFYLYTCAHKILDLRRELRSLLLQYMSKHKSSLSNTFLFYSQATLEIEKYKNLDLRITGASCKLPDPIDTLFFSCRVREKIMRSLNVENDIVTLKPEVTGEYFFIDEVSYDPLKKSATCTVIYAPLVMNSESNLHEGTLLLKLPDDKAPLVYCLRGLSLPPQVLQRITRQFPAKTKYTELLPVYNWLNRQQRFECQIENVNGKEPAENVEMFTFVGNSKIDVPANGQRDYRAEFYSYKESKYNFMVTFTNEEGEYQFYELQYDITRPQEIESIKLITVVRSPVCHALKLNNPLKKQHVTYMATCQHPYITIHNVPTLVAPLCSEIIKIKYHPLHSAEEITVALDINCEELGLFPYELRLRAISASPEKTTRVDAMLGSSVTFSLNVINHAENTAIFTIKVNNECFTTSKDIEVSALKSTSFDVTYEPCDIENVSATLTATSEIAGEFVFPLIGTYSLPKPQGPYTVATNAPASIPFKNIFRETKSFELILDDPEVFVTSTSLDKIKQKQAISIVVHLKDNGKREMEDNYPVTGKLLVYCTDPKISHINWIYYLRGIYANNK</sequence>
<feature type="compositionally biased region" description="Basic and acidic residues" evidence="7">
    <location>
        <begin position="2038"/>
        <end position="2057"/>
    </location>
</feature>
<dbReference type="GO" id="GO:0003341">
    <property type="term" value="P:cilium movement"/>
    <property type="evidence" value="ECO:0007669"/>
    <property type="project" value="TreeGrafter"/>
</dbReference>
<dbReference type="GO" id="GO:0005930">
    <property type="term" value="C:axoneme"/>
    <property type="evidence" value="ECO:0007669"/>
    <property type="project" value="TreeGrafter"/>
</dbReference>
<dbReference type="Gene3D" id="2.60.40.10">
    <property type="entry name" value="Immunoglobulins"/>
    <property type="match status" value="17"/>
</dbReference>